<feature type="domain" description="BTB" evidence="2">
    <location>
        <begin position="242"/>
        <end position="317"/>
    </location>
</feature>
<feature type="compositionally biased region" description="Polar residues" evidence="1">
    <location>
        <begin position="625"/>
        <end position="637"/>
    </location>
</feature>
<dbReference type="AlphaFoldDB" id="A0AAX4KNB3"/>
<feature type="compositionally biased region" description="Polar residues" evidence="1">
    <location>
        <begin position="705"/>
        <end position="719"/>
    </location>
</feature>
<dbReference type="InterPro" id="IPR000210">
    <property type="entry name" value="BTB/POZ_dom"/>
</dbReference>
<accession>A0AAX4KNB3</accession>
<dbReference type="PANTHER" id="PTHR22427:SF7">
    <property type="entry name" value="GH15728P"/>
    <property type="match status" value="1"/>
</dbReference>
<dbReference type="KEGG" id="ker:91104887"/>
<feature type="region of interest" description="Disordered" evidence="1">
    <location>
        <begin position="543"/>
        <end position="567"/>
    </location>
</feature>
<feature type="region of interest" description="Disordered" evidence="1">
    <location>
        <begin position="622"/>
        <end position="887"/>
    </location>
</feature>
<feature type="compositionally biased region" description="Low complexity" evidence="1">
    <location>
        <begin position="747"/>
        <end position="759"/>
    </location>
</feature>
<dbReference type="InterPro" id="IPR036859">
    <property type="entry name" value="CAP-Gly_dom_sf"/>
</dbReference>
<dbReference type="InterPro" id="IPR011333">
    <property type="entry name" value="SKP1/BTB/POZ_sf"/>
</dbReference>
<feature type="compositionally biased region" description="Low complexity" evidence="1">
    <location>
        <begin position="667"/>
        <end position="686"/>
    </location>
</feature>
<feature type="region of interest" description="Disordered" evidence="1">
    <location>
        <begin position="967"/>
        <end position="1024"/>
    </location>
</feature>
<feature type="compositionally biased region" description="Low complexity" evidence="1">
    <location>
        <begin position="728"/>
        <end position="739"/>
    </location>
</feature>
<gene>
    <name evidence="3" type="ORF">V865_006086</name>
</gene>
<dbReference type="SUPFAM" id="SSF54695">
    <property type="entry name" value="POZ domain"/>
    <property type="match status" value="1"/>
</dbReference>
<feature type="compositionally biased region" description="Basic and acidic residues" evidence="1">
    <location>
        <begin position="1008"/>
        <end position="1018"/>
    </location>
</feature>
<dbReference type="InterPro" id="IPR000938">
    <property type="entry name" value="CAP-Gly_domain"/>
</dbReference>
<dbReference type="Pfam" id="PF01302">
    <property type="entry name" value="CAP_GLY"/>
    <property type="match status" value="1"/>
</dbReference>
<proteinExistence type="predicted"/>
<feature type="compositionally biased region" description="Low complexity" evidence="1">
    <location>
        <begin position="83"/>
        <end position="106"/>
    </location>
</feature>
<protein>
    <recommendedName>
        <fullName evidence="2">BTB domain-containing protein</fullName>
    </recommendedName>
</protein>
<dbReference type="SUPFAM" id="SSF74924">
    <property type="entry name" value="Cap-Gly domain"/>
    <property type="match status" value="1"/>
</dbReference>
<reference evidence="3 4" key="1">
    <citation type="submission" date="2024-01" db="EMBL/GenBank/DDBJ databases">
        <title>Comparative genomics of Cryptococcus and Kwoniella reveals pathogenesis evolution and contrasting modes of karyotype evolution via chromosome fusion or intercentromeric recombination.</title>
        <authorList>
            <person name="Coelho M.A."/>
            <person name="David-Palma M."/>
            <person name="Shea T."/>
            <person name="Bowers K."/>
            <person name="McGinley-Smith S."/>
            <person name="Mohammad A.W."/>
            <person name="Gnirke A."/>
            <person name="Yurkov A.M."/>
            <person name="Nowrousian M."/>
            <person name="Sun S."/>
            <person name="Cuomo C.A."/>
            <person name="Heitman J."/>
        </authorList>
    </citation>
    <scope>NUCLEOTIDE SEQUENCE [LARGE SCALE GENOMIC DNA]</scope>
    <source>
        <strain evidence="3 4">PYCC6329</strain>
    </source>
</reference>
<evidence type="ECO:0000256" key="1">
    <source>
        <dbReference type="SAM" id="MobiDB-lite"/>
    </source>
</evidence>
<name>A0AAX4KNB3_9TREE</name>
<feature type="compositionally biased region" description="Polar residues" evidence="1">
    <location>
        <begin position="774"/>
        <end position="787"/>
    </location>
</feature>
<feature type="region of interest" description="Disordered" evidence="1">
    <location>
        <begin position="175"/>
        <end position="199"/>
    </location>
</feature>
<dbReference type="Gene3D" id="2.30.30.190">
    <property type="entry name" value="CAP Gly-rich-like domain"/>
    <property type="match status" value="1"/>
</dbReference>
<sequence>MARPLLNIDYPSVEERIADSTESWIKDLKSLFENAKDRFGDICWESEDLSINKIWGHKAIIYSRAPKAFKERYFKIRSNSHGSTSRLLSPALLPSRSTSRPTSPSSNYFLQPHSYNPSSSQLSLLTINSEGTLRPGEDVLQLQSEEIPELFLTQLEWLYTGEGLGDVVHWIDTESESDNTSSSKPLRPSSTSQGDLKERRDKLGQDLTYMWRSKLYADVRIHLDHSISSSSSGENTDDSDGSSVDSLSSTAVFASHKFILSSRSPYFASALLNHSSFRPTTNGTGTSDIHLPTPPFTPASLHFCLGYIYAGHLDFSNRTFDLTTSFAIHRAAAYLQLDSLVAEIESRIVHDFAHGLDWDTCRCRKCLVRIPRIWKFAISPDVAGTAITLEHRAKVYLARSWTESWISSKEIGLCDLAERDILVKSVQESVHPHNVTSTFQAINNIRNKLNNALRTRIGGKRYWISNVEEMVNEVESKALRLLLDHFPAVVGGREFGELVNDTSFNLDTLEYVLDKVTEQVGSGDGYREAPAIYQSLVTFSTSKNENGNSLQPRNTPGSRSQSTISNTKSKILSHINRRWMQIRDVDGFRNIEPSILRDICDEIDVPFQDLIGGINLPFPPHANGFGNTNKTTPSRSKASIAAADRFTSQTQPEPRPHTNGLKRLRLHSSVSTSSSTGSLSRASRLSLDNRPERSTPSISSTRTINQNGSTTSLNSQRRPITSRKVGETATATSSTSRLANPPPPPLTDSNSTNTNTVTTDGDKRPTPLAPKITSPRSVASSKRSAATSFGYKPSPSISSLRKESTSTSSLSPLSTKSSASTIVRHRMSNVSPRTRVDSQPTRSVGVDRDTRAVRPTQLKPKTNPPSLNDEPPLASPNTQARTTGKPWTGPGVVLNIGIPCIVSHLHPIGRSRLRFQACIRYIGHMEKSQGPWIGIEGNDISKLGIKTLKDGSQDGIRYFDVTEHKIDENENENDNERARSKVENSTSTLRNRKISSSLTDHRRHHPRLLQDRDKDKAKTSGKSQSVEVLFVRPAEVVYIMTSDQT</sequence>
<dbReference type="SMART" id="SM00225">
    <property type="entry name" value="BTB"/>
    <property type="match status" value="1"/>
</dbReference>
<feature type="compositionally biased region" description="Low complexity" evidence="1">
    <location>
        <begin position="178"/>
        <end position="192"/>
    </location>
</feature>
<feature type="compositionally biased region" description="Low complexity" evidence="1">
    <location>
        <begin position="694"/>
        <end position="704"/>
    </location>
</feature>
<dbReference type="PANTHER" id="PTHR22427">
    <property type="entry name" value="GH15728P"/>
    <property type="match status" value="1"/>
</dbReference>
<dbReference type="PROSITE" id="PS50097">
    <property type="entry name" value="BTB"/>
    <property type="match status" value="1"/>
</dbReference>
<dbReference type="Proteomes" id="UP001358614">
    <property type="component" value="Chromosome 1"/>
</dbReference>
<feature type="region of interest" description="Disordered" evidence="1">
    <location>
        <begin position="81"/>
        <end position="111"/>
    </location>
</feature>
<feature type="compositionally biased region" description="Low complexity" evidence="1">
    <location>
        <begin position="805"/>
        <end position="821"/>
    </location>
</feature>
<feature type="compositionally biased region" description="Basic and acidic residues" evidence="1">
    <location>
        <begin position="967"/>
        <end position="982"/>
    </location>
</feature>
<dbReference type="Gene3D" id="3.30.710.10">
    <property type="entry name" value="Potassium Channel Kv1.1, Chain A"/>
    <property type="match status" value="1"/>
</dbReference>
<dbReference type="GeneID" id="91104887"/>
<dbReference type="EMBL" id="CP144089">
    <property type="protein sequence ID" value="WWD07976.1"/>
    <property type="molecule type" value="Genomic_DNA"/>
</dbReference>
<organism evidence="3 4">
    <name type="scientific">Kwoniella europaea PYCC6329</name>
    <dbReference type="NCBI Taxonomy" id="1423913"/>
    <lineage>
        <taxon>Eukaryota</taxon>
        <taxon>Fungi</taxon>
        <taxon>Dikarya</taxon>
        <taxon>Basidiomycota</taxon>
        <taxon>Agaricomycotina</taxon>
        <taxon>Tremellomycetes</taxon>
        <taxon>Tremellales</taxon>
        <taxon>Cryptococcaceae</taxon>
        <taxon>Kwoniella</taxon>
    </lineage>
</organism>
<dbReference type="RefSeq" id="XP_066085943.1">
    <property type="nucleotide sequence ID" value="XM_066229846.1"/>
</dbReference>
<evidence type="ECO:0000259" key="2">
    <source>
        <dbReference type="PROSITE" id="PS50097"/>
    </source>
</evidence>
<feature type="compositionally biased region" description="Polar residues" evidence="1">
    <location>
        <begin position="983"/>
        <end position="998"/>
    </location>
</feature>
<feature type="compositionally biased region" description="Polar residues" evidence="1">
    <location>
        <begin position="828"/>
        <end position="842"/>
    </location>
</feature>
<dbReference type="Pfam" id="PF00651">
    <property type="entry name" value="BTB"/>
    <property type="match status" value="1"/>
</dbReference>
<evidence type="ECO:0000313" key="3">
    <source>
        <dbReference type="EMBL" id="WWD07976.1"/>
    </source>
</evidence>
<keyword evidence="4" id="KW-1185">Reference proteome</keyword>
<evidence type="ECO:0000313" key="4">
    <source>
        <dbReference type="Proteomes" id="UP001358614"/>
    </source>
</evidence>